<reference evidence="2" key="1">
    <citation type="journal article" date="2020" name="New Phytol.">
        <title>Comparative genomics reveals dynamic genome evolution in host specialist ectomycorrhizal fungi.</title>
        <authorList>
            <person name="Lofgren L.A."/>
            <person name="Nguyen N.H."/>
            <person name="Vilgalys R."/>
            <person name="Ruytinx J."/>
            <person name="Liao H.L."/>
            <person name="Branco S."/>
            <person name="Kuo A."/>
            <person name="LaButti K."/>
            <person name="Lipzen A."/>
            <person name="Andreopoulos W."/>
            <person name="Pangilinan J."/>
            <person name="Riley R."/>
            <person name="Hundley H."/>
            <person name="Na H."/>
            <person name="Barry K."/>
            <person name="Grigoriev I.V."/>
            <person name="Stajich J.E."/>
            <person name="Kennedy P.G."/>
        </authorList>
    </citation>
    <scope>NUCLEOTIDE SEQUENCE</scope>
    <source>
        <strain evidence="2">S12</strain>
    </source>
</reference>
<sequence>MDNSVPLPSNLPNTIPSDSEFNAAYDRCVALQARAPILQLDPPRSPSTLICARILGYMLIYAPGRHNIAKDISRCVDDNELLHLAQLTYDYFICLFNAAKSQTHEYSFLDHTSGPSFDTTKAAIAHITEESPIDQRTAKAHALARDNFRCVVTGAIDYVAYHNNKQLTVEALAQELPVFHTEVVHIFPAFTNKGEDNLKPEYAANERTMVNHFAGHDISQELDGIKIHCLENILTLAIHVHAFFDRLALWFEEVDTHQDTQHTYQVCGNPASICSFPPIVTFTTSDPLHLPLPSPYYLGIHAAFCKVANLSGATDCIGKAFGDMEEISTMASDGSSADTLYCALIHALLAKPVF</sequence>
<dbReference type="Pfam" id="PF13391">
    <property type="entry name" value="HNH_2"/>
    <property type="match status" value="1"/>
</dbReference>
<dbReference type="GeneID" id="64602328"/>
<comment type="caution">
    <text evidence="2">The sequence shown here is derived from an EMBL/GenBank/DDBJ whole genome shotgun (WGS) entry which is preliminary data.</text>
</comment>
<dbReference type="EMBL" id="JABBWE010000003">
    <property type="protein sequence ID" value="KAG1805022.1"/>
    <property type="molecule type" value="Genomic_DNA"/>
</dbReference>
<evidence type="ECO:0000259" key="1">
    <source>
        <dbReference type="Pfam" id="PF13391"/>
    </source>
</evidence>
<organism evidence="2 3">
    <name type="scientific">Suillus plorans</name>
    <dbReference type="NCBI Taxonomy" id="116603"/>
    <lineage>
        <taxon>Eukaryota</taxon>
        <taxon>Fungi</taxon>
        <taxon>Dikarya</taxon>
        <taxon>Basidiomycota</taxon>
        <taxon>Agaricomycotina</taxon>
        <taxon>Agaricomycetes</taxon>
        <taxon>Agaricomycetidae</taxon>
        <taxon>Boletales</taxon>
        <taxon>Suillineae</taxon>
        <taxon>Suillaceae</taxon>
        <taxon>Suillus</taxon>
    </lineage>
</organism>
<protein>
    <recommendedName>
        <fullName evidence="1">HNH nuclease domain-containing protein</fullName>
    </recommendedName>
</protein>
<keyword evidence="3" id="KW-1185">Reference proteome</keyword>
<name>A0A9P7DX32_9AGAM</name>
<evidence type="ECO:0000313" key="2">
    <source>
        <dbReference type="EMBL" id="KAG1805022.1"/>
    </source>
</evidence>
<dbReference type="AlphaFoldDB" id="A0A9P7DX32"/>
<gene>
    <name evidence="2" type="ORF">HD556DRAFT_1478483</name>
</gene>
<evidence type="ECO:0000313" key="3">
    <source>
        <dbReference type="Proteomes" id="UP000719766"/>
    </source>
</evidence>
<dbReference type="OrthoDB" id="2626891at2759"/>
<accession>A0A9P7DX32</accession>
<dbReference type="Proteomes" id="UP000719766">
    <property type="component" value="Unassembled WGS sequence"/>
</dbReference>
<dbReference type="InterPro" id="IPR003615">
    <property type="entry name" value="HNH_nuc"/>
</dbReference>
<dbReference type="RefSeq" id="XP_041166637.1">
    <property type="nucleotide sequence ID" value="XM_041308564.1"/>
</dbReference>
<proteinExistence type="predicted"/>
<feature type="domain" description="HNH nuclease" evidence="1">
    <location>
        <begin position="150"/>
        <end position="249"/>
    </location>
</feature>